<evidence type="ECO:0000256" key="1">
    <source>
        <dbReference type="SAM" id="SignalP"/>
    </source>
</evidence>
<evidence type="ECO:0000313" key="2">
    <source>
        <dbReference type="EMBL" id="KAK6337166.1"/>
    </source>
</evidence>
<gene>
    <name evidence="2" type="ORF">TWF718_009950</name>
</gene>
<evidence type="ECO:0000313" key="3">
    <source>
        <dbReference type="Proteomes" id="UP001313282"/>
    </source>
</evidence>
<sequence>MLSRTILPFLTLLLLSVTTTTNAEPAPSAENAHKELVARGPNPDDPPLCRLHAEWVMIAKGGKPYSWPYDQIKMNVWVKNDTKANWSGWPADANLVLTNFEMDREKGEWLGLTEGFAPDRFSSTCGATEQTQCWTDVLDRPRLRASPQHAFRDSGWHDEGGAPFTGNRFKMRDYVHFYWGPVDALRAAWHTDDNGKEDDMYIRDIRKNPYCRLSRNDAAKGVSWQYYVDGGLHVYVNDMTQHEWALAEGWDIECLFFCPI</sequence>
<feature type="signal peptide" evidence="1">
    <location>
        <begin position="1"/>
        <end position="23"/>
    </location>
</feature>
<accession>A0AAN8RAX0</accession>
<comment type="caution">
    <text evidence="2">The sequence shown here is derived from an EMBL/GenBank/DDBJ whole genome shotgun (WGS) entry which is preliminary data.</text>
</comment>
<name>A0AAN8RAX0_9PEZI</name>
<reference evidence="2 3" key="1">
    <citation type="submission" date="2019-10" db="EMBL/GenBank/DDBJ databases">
        <authorList>
            <person name="Palmer J.M."/>
        </authorList>
    </citation>
    <scope>NUCLEOTIDE SEQUENCE [LARGE SCALE GENOMIC DNA]</scope>
    <source>
        <strain evidence="2 3">TWF718</strain>
    </source>
</reference>
<evidence type="ECO:0008006" key="4">
    <source>
        <dbReference type="Google" id="ProtNLM"/>
    </source>
</evidence>
<keyword evidence="3" id="KW-1185">Reference proteome</keyword>
<organism evidence="2 3">
    <name type="scientific">Orbilia javanica</name>
    <dbReference type="NCBI Taxonomy" id="47235"/>
    <lineage>
        <taxon>Eukaryota</taxon>
        <taxon>Fungi</taxon>
        <taxon>Dikarya</taxon>
        <taxon>Ascomycota</taxon>
        <taxon>Pezizomycotina</taxon>
        <taxon>Orbiliomycetes</taxon>
        <taxon>Orbiliales</taxon>
        <taxon>Orbiliaceae</taxon>
        <taxon>Orbilia</taxon>
    </lineage>
</organism>
<dbReference type="Proteomes" id="UP001313282">
    <property type="component" value="Unassembled WGS sequence"/>
</dbReference>
<dbReference type="AlphaFoldDB" id="A0AAN8RAX0"/>
<keyword evidence="1" id="KW-0732">Signal</keyword>
<feature type="chain" id="PRO_5043009196" description="Secreted protein" evidence="1">
    <location>
        <begin position="24"/>
        <end position="260"/>
    </location>
</feature>
<protein>
    <recommendedName>
        <fullName evidence="4">Secreted protein</fullName>
    </recommendedName>
</protein>
<dbReference type="EMBL" id="JAVHNR010000007">
    <property type="protein sequence ID" value="KAK6337166.1"/>
    <property type="molecule type" value="Genomic_DNA"/>
</dbReference>
<proteinExistence type="predicted"/>